<keyword evidence="2" id="KW-1003">Cell membrane</keyword>
<dbReference type="Proteomes" id="UP001243623">
    <property type="component" value="Chromosome"/>
</dbReference>
<keyword evidence="5 6" id="KW-0472">Membrane</keyword>
<feature type="transmembrane region" description="Helical" evidence="6">
    <location>
        <begin position="103"/>
        <end position="124"/>
    </location>
</feature>
<proteinExistence type="predicted"/>
<dbReference type="PIRSF" id="PIRSF006483">
    <property type="entry name" value="Membrane_protein_YitT"/>
    <property type="match status" value="1"/>
</dbReference>
<keyword evidence="4 6" id="KW-1133">Transmembrane helix</keyword>
<keyword evidence="9" id="KW-1185">Reference proteome</keyword>
<evidence type="ECO:0000313" key="9">
    <source>
        <dbReference type="Proteomes" id="UP001243623"/>
    </source>
</evidence>
<feature type="transmembrane region" description="Helical" evidence="6">
    <location>
        <begin position="7"/>
        <end position="27"/>
    </location>
</feature>
<dbReference type="GO" id="GO:0005886">
    <property type="term" value="C:plasma membrane"/>
    <property type="evidence" value="ECO:0007669"/>
    <property type="project" value="UniProtKB-SubCell"/>
</dbReference>
<evidence type="ECO:0000256" key="1">
    <source>
        <dbReference type="ARBA" id="ARBA00004651"/>
    </source>
</evidence>
<dbReference type="InterPro" id="IPR003740">
    <property type="entry name" value="YitT"/>
</dbReference>
<dbReference type="Pfam" id="PF02588">
    <property type="entry name" value="YitT_membrane"/>
    <property type="match status" value="1"/>
</dbReference>
<dbReference type="Gene3D" id="3.30.70.120">
    <property type="match status" value="1"/>
</dbReference>
<feature type="domain" description="DUF2179" evidence="7">
    <location>
        <begin position="218"/>
        <end position="272"/>
    </location>
</feature>
<protein>
    <submittedName>
        <fullName evidence="8">YitT family protein</fullName>
    </submittedName>
</protein>
<evidence type="ECO:0000256" key="6">
    <source>
        <dbReference type="SAM" id="Phobius"/>
    </source>
</evidence>
<feature type="transmembrane region" description="Helical" evidence="6">
    <location>
        <begin position="145"/>
        <end position="164"/>
    </location>
</feature>
<dbReference type="EMBL" id="CP120678">
    <property type="protein sequence ID" value="WIW70356.1"/>
    <property type="molecule type" value="Genomic_DNA"/>
</dbReference>
<evidence type="ECO:0000256" key="5">
    <source>
        <dbReference type="ARBA" id="ARBA00023136"/>
    </source>
</evidence>
<dbReference type="KEGG" id="sgbi:P3F81_10730"/>
<sequence>MKKKVRQYIGMTLGILITAIALNMFFIPHKIASGGISGLATVLHYLFGLPVGVLMLIFNIPIFIIGVKLLGSRYGLTTLYGATMLSVFIDLTSPYTPVLTEDILLNTLYGGVLTGIGMGLIFRFKGNTAGTSLVAAISHHLFQVSIGRALLIADGCIVIFAGFAFKSPELALYAAISIFVTTQIIDLVQEGAITSKAFWIMAERPDVLAEKIFQEVERGVTYLSGRGGYTGKEREMLLCVVETSEVTRLQEVIHDHDEKAFFIISDAHEVVGEGFNQYKH</sequence>
<organism evidence="8 9">
    <name type="scientific">Selenobaculum gibii</name>
    <dbReference type="NCBI Taxonomy" id="3054208"/>
    <lineage>
        <taxon>Bacteria</taxon>
        <taxon>Bacillati</taxon>
        <taxon>Bacillota</taxon>
        <taxon>Negativicutes</taxon>
        <taxon>Selenomonadales</taxon>
        <taxon>Selenomonadaceae</taxon>
        <taxon>Selenobaculum</taxon>
    </lineage>
</organism>
<dbReference type="InterPro" id="IPR015867">
    <property type="entry name" value="N-reg_PII/ATP_PRibTrfase_C"/>
</dbReference>
<dbReference type="PANTHER" id="PTHR33545">
    <property type="entry name" value="UPF0750 MEMBRANE PROTEIN YITT-RELATED"/>
    <property type="match status" value="1"/>
</dbReference>
<name>A0A9Y2AIF1_9FIRM</name>
<accession>A0A9Y2AIF1</accession>
<evidence type="ECO:0000256" key="4">
    <source>
        <dbReference type="ARBA" id="ARBA00022989"/>
    </source>
</evidence>
<evidence type="ECO:0000256" key="2">
    <source>
        <dbReference type="ARBA" id="ARBA00022475"/>
    </source>
</evidence>
<dbReference type="Pfam" id="PF10035">
    <property type="entry name" value="DUF2179"/>
    <property type="match status" value="1"/>
</dbReference>
<keyword evidence="3 6" id="KW-0812">Transmembrane</keyword>
<gene>
    <name evidence="8" type="ORF">P3F81_10730</name>
</gene>
<dbReference type="RefSeq" id="WP_147670139.1">
    <property type="nucleotide sequence ID" value="NZ_CP120678.1"/>
</dbReference>
<dbReference type="InterPro" id="IPR019264">
    <property type="entry name" value="DUF2179"/>
</dbReference>
<evidence type="ECO:0000313" key="8">
    <source>
        <dbReference type="EMBL" id="WIW70356.1"/>
    </source>
</evidence>
<dbReference type="InterPro" id="IPR051461">
    <property type="entry name" value="UPF0750_membrane"/>
</dbReference>
<feature type="transmembrane region" description="Helical" evidence="6">
    <location>
        <begin position="74"/>
        <end position="91"/>
    </location>
</feature>
<evidence type="ECO:0000256" key="3">
    <source>
        <dbReference type="ARBA" id="ARBA00022692"/>
    </source>
</evidence>
<evidence type="ECO:0000259" key="7">
    <source>
        <dbReference type="Pfam" id="PF10035"/>
    </source>
</evidence>
<dbReference type="CDD" id="cd16380">
    <property type="entry name" value="YitT_C"/>
    <property type="match status" value="1"/>
</dbReference>
<comment type="subcellular location">
    <subcellularLocation>
        <location evidence="1">Cell membrane</location>
        <topology evidence="1">Multi-pass membrane protein</topology>
    </subcellularLocation>
</comment>
<dbReference type="PANTHER" id="PTHR33545:SF9">
    <property type="entry name" value="UPF0750 MEMBRANE PROTEIN YITE"/>
    <property type="match status" value="1"/>
</dbReference>
<reference evidence="8" key="1">
    <citation type="submission" date="2023-03" db="EMBL/GenBank/DDBJ databases">
        <title>Selenobaculum gbiensis gen. nov. sp. nov., a new bacterium isolated from the gut microbiota of IBD patient.</title>
        <authorList>
            <person name="Yeo S."/>
            <person name="Park H."/>
            <person name="Huh C.S."/>
        </authorList>
    </citation>
    <scope>NUCLEOTIDE SEQUENCE</scope>
    <source>
        <strain evidence="8">ICN-92133</strain>
    </source>
</reference>
<dbReference type="AlphaFoldDB" id="A0A9Y2AIF1"/>
<feature type="transmembrane region" description="Helical" evidence="6">
    <location>
        <begin position="47"/>
        <end position="67"/>
    </location>
</feature>